<dbReference type="EMBL" id="CM055730">
    <property type="protein sequence ID" value="KAJ8014417.1"/>
    <property type="molecule type" value="Genomic_DNA"/>
</dbReference>
<proteinExistence type="predicted"/>
<reference evidence="1" key="1">
    <citation type="submission" date="2021-05" db="EMBL/GenBank/DDBJ databases">
        <authorList>
            <person name="Pan Q."/>
            <person name="Jouanno E."/>
            <person name="Zahm M."/>
            <person name="Klopp C."/>
            <person name="Cabau C."/>
            <person name="Louis A."/>
            <person name="Berthelot C."/>
            <person name="Parey E."/>
            <person name="Roest Crollius H."/>
            <person name="Montfort J."/>
            <person name="Robinson-Rechavi M."/>
            <person name="Bouchez O."/>
            <person name="Lampietro C."/>
            <person name="Lopez Roques C."/>
            <person name="Donnadieu C."/>
            <person name="Postlethwait J."/>
            <person name="Bobe J."/>
            <person name="Dillon D."/>
            <person name="Chandos A."/>
            <person name="von Hippel F."/>
            <person name="Guiguen Y."/>
        </authorList>
    </citation>
    <scope>NUCLEOTIDE SEQUENCE</scope>
    <source>
        <strain evidence="1">YG-Jan2019</strain>
    </source>
</reference>
<sequence>MSKDMTHAEFFRQLQDVYPKMDGLTGGWLLKKATDSEGYTGSLIRSASTSGKNLLYVVPLQQELDLTPLPADASEFQSMPKATCQTCKLSFPLQILALHIQGCMESQSEDDMVNFKLRYHAQSAFQISRQTSWKCMLAHVETEQKKILKSLKLECVDDVLSAISGSVDTETYFRINISRTNILERGLLQWQRQKKVSPTATLKVTFFGEAGSDTGALRKEFLTEMVAAIEDRFFEGQQHGKSPRYSLTDLDKDFYNLAQGGPAPGFFSDWSYSYLCSGKMDQKAVNKEDVGDTQFKLLIDRVESSTDDTILELADEILSYGYTGVVSNENKESIIRAITLHAVLRLQPMLEQLREGMQLYGLLSIMKQYPEICRPLFVPEGVTKWVVVPTICKGVKVLLKAW</sequence>
<dbReference type="Proteomes" id="UP001157502">
    <property type="component" value="Chromosome 3"/>
</dbReference>
<gene>
    <name evidence="1" type="ORF">DPEC_G00040000</name>
</gene>
<comment type="caution">
    <text evidence="1">The sequence shown here is derived from an EMBL/GenBank/DDBJ whole genome shotgun (WGS) entry which is preliminary data.</text>
</comment>
<evidence type="ECO:0000313" key="2">
    <source>
        <dbReference type="Proteomes" id="UP001157502"/>
    </source>
</evidence>
<organism evidence="1 2">
    <name type="scientific">Dallia pectoralis</name>
    <name type="common">Alaska blackfish</name>
    <dbReference type="NCBI Taxonomy" id="75939"/>
    <lineage>
        <taxon>Eukaryota</taxon>
        <taxon>Metazoa</taxon>
        <taxon>Chordata</taxon>
        <taxon>Craniata</taxon>
        <taxon>Vertebrata</taxon>
        <taxon>Euteleostomi</taxon>
        <taxon>Actinopterygii</taxon>
        <taxon>Neopterygii</taxon>
        <taxon>Teleostei</taxon>
        <taxon>Protacanthopterygii</taxon>
        <taxon>Esociformes</taxon>
        <taxon>Umbridae</taxon>
        <taxon>Dallia</taxon>
    </lineage>
</organism>
<keyword evidence="2" id="KW-1185">Reference proteome</keyword>
<name>A0ACC2HEM7_DALPE</name>
<protein>
    <submittedName>
        <fullName evidence="1">Uncharacterized protein</fullName>
    </submittedName>
</protein>
<evidence type="ECO:0000313" key="1">
    <source>
        <dbReference type="EMBL" id="KAJ8014417.1"/>
    </source>
</evidence>
<accession>A0ACC2HEM7</accession>